<dbReference type="PIRSF" id="PIRSF017082">
    <property type="entry name" value="YflP"/>
    <property type="match status" value="1"/>
</dbReference>
<dbReference type="KEGG" id="hcz:G9Q37_14445"/>
<reference evidence="2 3" key="1">
    <citation type="submission" date="2020-03" db="EMBL/GenBank/DDBJ databases">
        <title>Hydrogenophaga sp. nov. isolated from cyanobacterial mat.</title>
        <authorList>
            <person name="Thorat V."/>
            <person name="Kirdat K."/>
            <person name="Tiwarekar B."/>
            <person name="Costa E.D."/>
            <person name="Yadav A."/>
        </authorList>
    </citation>
    <scope>NUCLEOTIDE SEQUENCE [LARGE SCALE GENOMIC DNA]</scope>
    <source>
        <strain evidence="2 3">BA0156</strain>
    </source>
</reference>
<dbReference type="CDD" id="cd07012">
    <property type="entry name" value="PBP2_Bug_TTT"/>
    <property type="match status" value="1"/>
</dbReference>
<proteinExistence type="inferred from homology"/>
<dbReference type="Gene3D" id="3.40.190.10">
    <property type="entry name" value="Periplasmic binding protein-like II"/>
    <property type="match status" value="1"/>
</dbReference>
<dbReference type="Proteomes" id="UP000503162">
    <property type="component" value="Chromosome"/>
</dbReference>
<protein>
    <submittedName>
        <fullName evidence="2">Tripartite tricarboxylate transporter substrate binding protein</fullName>
    </submittedName>
</protein>
<evidence type="ECO:0000313" key="2">
    <source>
        <dbReference type="EMBL" id="QIM53268.1"/>
    </source>
</evidence>
<dbReference type="RefSeq" id="WP_166228170.1">
    <property type="nucleotide sequence ID" value="NZ_CP049989.1"/>
</dbReference>
<dbReference type="InterPro" id="IPR006311">
    <property type="entry name" value="TAT_signal"/>
</dbReference>
<dbReference type="AlphaFoldDB" id="A0A6G8IJR4"/>
<dbReference type="InterPro" id="IPR005064">
    <property type="entry name" value="BUG"/>
</dbReference>
<dbReference type="InterPro" id="IPR042100">
    <property type="entry name" value="Bug_dom1"/>
</dbReference>
<name>A0A6G8IJR4_9BURK</name>
<comment type="similarity">
    <text evidence="1">Belongs to the UPF0065 (bug) family.</text>
</comment>
<accession>A0A6G8IJR4</accession>
<dbReference type="PROSITE" id="PS51318">
    <property type="entry name" value="TAT"/>
    <property type="match status" value="1"/>
</dbReference>
<dbReference type="SUPFAM" id="SSF53850">
    <property type="entry name" value="Periplasmic binding protein-like II"/>
    <property type="match status" value="1"/>
</dbReference>
<evidence type="ECO:0000313" key="3">
    <source>
        <dbReference type="Proteomes" id="UP000503162"/>
    </source>
</evidence>
<dbReference type="EMBL" id="CP049989">
    <property type="protein sequence ID" value="QIM53268.1"/>
    <property type="molecule type" value="Genomic_DNA"/>
</dbReference>
<dbReference type="Pfam" id="PF03401">
    <property type="entry name" value="TctC"/>
    <property type="match status" value="1"/>
</dbReference>
<organism evidence="2 3">
    <name type="scientific">Hydrogenophaga crocea</name>
    <dbReference type="NCBI Taxonomy" id="2716225"/>
    <lineage>
        <taxon>Bacteria</taxon>
        <taxon>Pseudomonadati</taxon>
        <taxon>Pseudomonadota</taxon>
        <taxon>Betaproteobacteria</taxon>
        <taxon>Burkholderiales</taxon>
        <taxon>Comamonadaceae</taxon>
        <taxon>Hydrogenophaga</taxon>
    </lineage>
</organism>
<keyword evidence="3" id="KW-1185">Reference proteome</keyword>
<dbReference type="PANTHER" id="PTHR42928">
    <property type="entry name" value="TRICARBOXYLATE-BINDING PROTEIN"/>
    <property type="match status" value="1"/>
</dbReference>
<dbReference type="Gene3D" id="3.40.190.150">
    <property type="entry name" value="Bordetella uptake gene, domain 1"/>
    <property type="match status" value="1"/>
</dbReference>
<gene>
    <name evidence="2" type="ORF">G9Q37_14445</name>
</gene>
<sequence>MTPTDPSTAPTIGRRRLLLAGLAAGTAAPWIGAQAQSYPSRPITLIVPWPAGGSTDRHLRTLAEIASKHLGQSIVIENRPGAGGTLGPATMAQTARPDGYTIAQFPLGLLRMPHMQKTAWDPLNDFTYIIGVSGYTFGLTVKADSPYKTFKDYIEAARKQPGQINYGSTGTGSSPHLLMEELAGNAKVQLTHIPFKGNADLQAALLGGHIMAQSDASGWDKYVDGGQMRLLVTFGEQRTQRWPEVPTAQELGYGVVSTSPYGLAGPKGMDPAVVKTLHDAFKKAMDDPKHMEVLGQLNQAVWYRNGEDYRKWAGETFAKDKALIERLGLAAK</sequence>
<evidence type="ECO:0000256" key="1">
    <source>
        <dbReference type="ARBA" id="ARBA00006987"/>
    </source>
</evidence>
<dbReference type="PANTHER" id="PTHR42928:SF5">
    <property type="entry name" value="BLR1237 PROTEIN"/>
    <property type="match status" value="1"/>
</dbReference>